<dbReference type="InterPro" id="IPR026057">
    <property type="entry name" value="TBL_C"/>
</dbReference>
<evidence type="ECO:0000259" key="7">
    <source>
        <dbReference type="Pfam" id="PF13839"/>
    </source>
</evidence>
<gene>
    <name evidence="9" type="ORF">KI387_018596</name>
</gene>
<comment type="caution">
    <text evidence="9">The sequence shown here is derived from an EMBL/GenBank/DDBJ whole genome shotgun (WGS) entry which is preliminary data.</text>
</comment>
<dbReference type="GO" id="GO:0016020">
    <property type="term" value="C:membrane"/>
    <property type="evidence" value="ECO:0007669"/>
    <property type="project" value="UniProtKB-SubCell"/>
</dbReference>
<evidence type="ECO:0000313" key="9">
    <source>
        <dbReference type="EMBL" id="KAH9323957.1"/>
    </source>
</evidence>
<comment type="similarity">
    <text evidence="2">Belongs to the PC-esterase family. TBL subfamily.</text>
</comment>
<dbReference type="Pfam" id="PF13839">
    <property type="entry name" value="PC-Esterase"/>
    <property type="match status" value="1"/>
</dbReference>
<feature type="domain" description="Trichome birefringence-like N-terminal" evidence="8">
    <location>
        <begin position="60"/>
        <end position="110"/>
    </location>
</feature>
<name>A0AA38GL46_TAXCH</name>
<dbReference type="GO" id="GO:0016413">
    <property type="term" value="F:O-acetyltransferase activity"/>
    <property type="evidence" value="ECO:0007669"/>
    <property type="project" value="InterPro"/>
</dbReference>
<keyword evidence="3" id="KW-0812">Transmembrane</keyword>
<dbReference type="InterPro" id="IPR029962">
    <property type="entry name" value="TBL"/>
</dbReference>
<dbReference type="EMBL" id="JAHRHJ020000003">
    <property type="protein sequence ID" value="KAH9323957.1"/>
    <property type="molecule type" value="Genomic_DNA"/>
</dbReference>
<evidence type="ECO:0000256" key="5">
    <source>
        <dbReference type="ARBA" id="ARBA00022989"/>
    </source>
</evidence>
<evidence type="ECO:0000259" key="8">
    <source>
        <dbReference type="Pfam" id="PF14416"/>
    </source>
</evidence>
<keyword evidence="5" id="KW-1133">Transmembrane helix</keyword>
<dbReference type="Proteomes" id="UP000824469">
    <property type="component" value="Unassembled WGS sequence"/>
</dbReference>
<evidence type="ECO:0000313" key="10">
    <source>
        <dbReference type="Proteomes" id="UP000824469"/>
    </source>
</evidence>
<evidence type="ECO:0000256" key="3">
    <source>
        <dbReference type="ARBA" id="ARBA00022692"/>
    </source>
</evidence>
<organism evidence="9 10">
    <name type="scientific">Taxus chinensis</name>
    <name type="common">Chinese yew</name>
    <name type="synonym">Taxus wallichiana var. chinensis</name>
    <dbReference type="NCBI Taxonomy" id="29808"/>
    <lineage>
        <taxon>Eukaryota</taxon>
        <taxon>Viridiplantae</taxon>
        <taxon>Streptophyta</taxon>
        <taxon>Embryophyta</taxon>
        <taxon>Tracheophyta</taxon>
        <taxon>Spermatophyta</taxon>
        <taxon>Pinopsida</taxon>
        <taxon>Pinidae</taxon>
        <taxon>Conifers II</taxon>
        <taxon>Cupressales</taxon>
        <taxon>Taxaceae</taxon>
        <taxon>Taxus</taxon>
    </lineage>
</organism>
<keyword evidence="10" id="KW-1185">Reference proteome</keyword>
<proteinExistence type="inferred from homology"/>
<protein>
    <submittedName>
        <fullName evidence="9">Uncharacterized protein</fullName>
    </submittedName>
</protein>
<evidence type="ECO:0000256" key="2">
    <source>
        <dbReference type="ARBA" id="ARBA00007727"/>
    </source>
</evidence>
<dbReference type="Pfam" id="PF14416">
    <property type="entry name" value="PMR5N"/>
    <property type="match status" value="1"/>
</dbReference>
<accession>A0AA38GL46</accession>
<evidence type="ECO:0000256" key="6">
    <source>
        <dbReference type="ARBA" id="ARBA00023136"/>
    </source>
</evidence>
<evidence type="ECO:0000256" key="4">
    <source>
        <dbReference type="ARBA" id="ARBA00022968"/>
    </source>
</evidence>
<reference evidence="9 10" key="1">
    <citation type="journal article" date="2021" name="Nat. Plants">
        <title>The Taxus genome provides insights into paclitaxel biosynthesis.</title>
        <authorList>
            <person name="Xiong X."/>
            <person name="Gou J."/>
            <person name="Liao Q."/>
            <person name="Li Y."/>
            <person name="Zhou Q."/>
            <person name="Bi G."/>
            <person name="Li C."/>
            <person name="Du R."/>
            <person name="Wang X."/>
            <person name="Sun T."/>
            <person name="Guo L."/>
            <person name="Liang H."/>
            <person name="Lu P."/>
            <person name="Wu Y."/>
            <person name="Zhang Z."/>
            <person name="Ro D.K."/>
            <person name="Shang Y."/>
            <person name="Huang S."/>
            <person name="Yan J."/>
        </authorList>
    </citation>
    <scope>NUCLEOTIDE SEQUENCE [LARGE SCALE GENOMIC DNA]</scope>
    <source>
        <strain evidence="9">Ta-2019</strain>
    </source>
</reference>
<feature type="non-terminal residue" evidence="9">
    <location>
        <position position="157"/>
    </location>
</feature>
<dbReference type="InterPro" id="IPR025846">
    <property type="entry name" value="TBL_N"/>
</dbReference>
<dbReference type="PANTHER" id="PTHR32285">
    <property type="entry name" value="PROTEIN TRICHOME BIREFRINGENCE-LIKE 9-RELATED"/>
    <property type="match status" value="1"/>
</dbReference>
<evidence type="ECO:0000256" key="1">
    <source>
        <dbReference type="ARBA" id="ARBA00004167"/>
    </source>
</evidence>
<dbReference type="OMA" id="ILYHEPT"/>
<keyword evidence="4" id="KW-0735">Signal-anchor</keyword>
<comment type="subcellular location">
    <subcellularLocation>
        <location evidence="1">Membrane</location>
        <topology evidence="1">Single-pass membrane protein</topology>
    </subcellularLocation>
</comment>
<dbReference type="PANTHER" id="PTHR32285:SF19">
    <property type="entry name" value="PROTEIN TRICHOME BIREFRINGENCE-LIKE 6"/>
    <property type="match status" value="1"/>
</dbReference>
<sequence length="157" mass="17927">PLVTENALVMASASPMLSTSINGSNTVPLKQNIESANMKVRGDATLEMLSPPKGNERVAECDIFDGKWAVDNSYPLYRTRSCLFIDDAFDCEGNDKKYLGYMKWRWQPRDRNLPRFNATNMLEQLRGKRLVFVGDSINRNQWESMLCLLCDTVPDKR</sequence>
<feature type="domain" description="Trichome birefringence-like C-terminal" evidence="7">
    <location>
        <begin position="113"/>
        <end position="156"/>
    </location>
</feature>
<dbReference type="AlphaFoldDB" id="A0AA38GL46"/>
<keyword evidence="6" id="KW-0472">Membrane</keyword>
<dbReference type="GO" id="GO:0005794">
    <property type="term" value="C:Golgi apparatus"/>
    <property type="evidence" value="ECO:0007669"/>
    <property type="project" value="TreeGrafter"/>
</dbReference>